<dbReference type="InterPro" id="IPR002749">
    <property type="entry name" value="DUF63"/>
</dbReference>
<evidence type="ECO:0000313" key="3">
    <source>
        <dbReference type="Proteomes" id="UP001596395"/>
    </source>
</evidence>
<sequence length="287" mass="30571">MVGGVYTIPSLLYVVPLLLAFFGVAALLWAIQPPTTDWTVVSFAPWMAIGSVLFLLDGLEAYPAIVAPLFGPVTVYVTTAIFAGFVWILMTFIAGIRKGFDIYYGVGVFGGGVALMLVVFLFLTGINAQTFNPVYPVFGTIVAALVTALAWVLLSLTYTDVARYTGRTGAFVVFAHSLDGVSTALGYDLLGAGERTPLSRVILEFSGSLPTAQYVGAGWLFVVVKVVLALVIVAAFREYLEESPRRARLVLAFVAAVGFGPGVYNLLQFTLTDQDVVFAAVRALGGA</sequence>
<feature type="transmembrane region" description="Helical" evidence="1">
    <location>
        <begin position="12"/>
        <end position="31"/>
    </location>
</feature>
<dbReference type="PANTHER" id="PTHR40700">
    <property type="entry name" value="HYPOTHETICAL MEMBRANE PROTEIN, CONSERVED, DUF63 FAMILY"/>
    <property type="match status" value="1"/>
</dbReference>
<keyword evidence="1" id="KW-0812">Transmembrane</keyword>
<dbReference type="Pfam" id="PF01889">
    <property type="entry name" value="DUF63"/>
    <property type="match status" value="1"/>
</dbReference>
<proteinExistence type="predicted"/>
<keyword evidence="3" id="KW-1185">Reference proteome</keyword>
<organism evidence="2 3">
    <name type="scientific">Halorubellus litoreus</name>
    <dbReference type="NCBI Taxonomy" id="755308"/>
    <lineage>
        <taxon>Archaea</taxon>
        <taxon>Methanobacteriati</taxon>
        <taxon>Methanobacteriota</taxon>
        <taxon>Stenosarchaea group</taxon>
        <taxon>Halobacteria</taxon>
        <taxon>Halobacteriales</taxon>
        <taxon>Halorubellaceae</taxon>
        <taxon>Halorubellus</taxon>
    </lineage>
</organism>
<feature type="transmembrane region" description="Helical" evidence="1">
    <location>
        <begin position="212"/>
        <end position="236"/>
    </location>
</feature>
<gene>
    <name evidence="2" type="ORF">ACFQGB_20745</name>
</gene>
<feature type="transmembrane region" description="Helical" evidence="1">
    <location>
        <begin position="248"/>
        <end position="267"/>
    </location>
</feature>
<feature type="transmembrane region" description="Helical" evidence="1">
    <location>
        <begin position="170"/>
        <end position="192"/>
    </location>
</feature>
<dbReference type="Proteomes" id="UP001596395">
    <property type="component" value="Unassembled WGS sequence"/>
</dbReference>
<evidence type="ECO:0000313" key="2">
    <source>
        <dbReference type="EMBL" id="MFC6955297.1"/>
    </source>
</evidence>
<keyword evidence="1" id="KW-1133">Transmembrane helix</keyword>
<dbReference type="PANTHER" id="PTHR40700:SF1">
    <property type="entry name" value="DUF63 DOMAIN-CONTAINING PROTEIN"/>
    <property type="match status" value="1"/>
</dbReference>
<evidence type="ECO:0000256" key="1">
    <source>
        <dbReference type="SAM" id="Phobius"/>
    </source>
</evidence>
<feature type="transmembrane region" description="Helical" evidence="1">
    <location>
        <begin position="38"/>
        <end position="56"/>
    </location>
</feature>
<feature type="transmembrane region" description="Helical" evidence="1">
    <location>
        <begin position="62"/>
        <end position="90"/>
    </location>
</feature>
<accession>A0ABD5VID4</accession>
<keyword evidence="1" id="KW-0472">Membrane</keyword>
<protein>
    <submittedName>
        <fullName evidence="2">DUF63 family protein</fullName>
    </submittedName>
</protein>
<feature type="transmembrane region" description="Helical" evidence="1">
    <location>
        <begin position="102"/>
        <end position="123"/>
    </location>
</feature>
<reference evidence="2 3" key="1">
    <citation type="journal article" date="2019" name="Int. J. Syst. Evol. Microbiol.">
        <title>The Global Catalogue of Microorganisms (GCM) 10K type strain sequencing project: providing services to taxonomists for standard genome sequencing and annotation.</title>
        <authorList>
            <consortium name="The Broad Institute Genomics Platform"/>
            <consortium name="The Broad Institute Genome Sequencing Center for Infectious Disease"/>
            <person name="Wu L."/>
            <person name="Ma J."/>
        </authorList>
    </citation>
    <scope>NUCLEOTIDE SEQUENCE [LARGE SCALE GENOMIC DNA]</scope>
    <source>
        <strain evidence="2 3">GX26</strain>
    </source>
</reference>
<feature type="transmembrane region" description="Helical" evidence="1">
    <location>
        <begin position="135"/>
        <end position="158"/>
    </location>
</feature>
<dbReference type="AlphaFoldDB" id="A0ABD5VID4"/>
<dbReference type="RefSeq" id="WP_336352225.1">
    <property type="nucleotide sequence ID" value="NZ_JAZAQL010000005.1"/>
</dbReference>
<comment type="caution">
    <text evidence="2">The sequence shown here is derived from an EMBL/GenBank/DDBJ whole genome shotgun (WGS) entry which is preliminary data.</text>
</comment>
<dbReference type="EMBL" id="JBHSXN010000005">
    <property type="protein sequence ID" value="MFC6955297.1"/>
    <property type="molecule type" value="Genomic_DNA"/>
</dbReference>
<name>A0ABD5VID4_9EURY</name>